<dbReference type="KEGG" id="dse:6617992"/>
<dbReference type="HOGENOM" id="CLU_2136095_0_0_1"/>
<name>B4IET2_DROSE</name>
<dbReference type="STRING" id="7238.B4IET2"/>
<dbReference type="EMBL" id="CH480832">
    <property type="protein sequence ID" value="EDW46186.1"/>
    <property type="molecule type" value="Genomic_DNA"/>
</dbReference>
<evidence type="ECO:0000313" key="3">
    <source>
        <dbReference type="Proteomes" id="UP000001292"/>
    </source>
</evidence>
<dbReference type="OMA" id="EENWDTH"/>
<protein>
    <submittedName>
        <fullName evidence="2">GM13366</fullName>
    </submittedName>
</protein>
<gene>
    <name evidence="2" type="primary">Dsec\GM13366</name>
    <name evidence="2" type="ORF">Dsec_GM13366</name>
</gene>
<feature type="compositionally biased region" description="Polar residues" evidence="1">
    <location>
        <begin position="103"/>
        <end position="115"/>
    </location>
</feature>
<evidence type="ECO:0000313" key="2">
    <source>
        <dbReference type="EMBL" id="EDW46186.1"/>
    </source>
</evidence>
<keyword evidence="3" id="KW-1185">Reference proteome</keyword>
<sequence>MKNSAKISMSQKLACWQQIRSMLGTSYTSEENWDTHFKDFLESWEKHPDPIQSRSDPRLPLILKHLEDLQENPHGPVAALPESPVCVDSATNSTAASREHPNPSKSLDSSVNSTD</sequence>
<dbReference type="AlphaFoldDB" id="B4IET2"/>
<reference evidence="2 3" key="1">
    <citation type="journal article" date="2007" name="Nature">
        <title>Evolution of genes and genomes on the Drosophila phylogeny.</title>
        <authorList>
            <consortium name="Drosophila 12 Genomes Consortium"/>
            <person name="Clark A.G."/>
            <person name="Eisen M.B."/>
            <person name="Smith D.R."/>
            <person name="Bergman C.M."/>
            <person name="Oliver B."/>
            <person name="Markow T.A."/>
            <person name="Kaufman T.C."/>
            <person name="Kellis M."/>
            <person name="Gelbart W."/>
            <person name="Iyer V.N."/>
            <person name="Pollard D.A."/>
            <person name="Sackton T.B."/>
            <person name="Larracuente A.M."/>
            <person name="Singh N.D."/>
            <person name="Abad J.P."/>
            <person name="Abt D.N."/>
            <person name="Adryan B."/>
            <person name="Aguade M."/>
            <person name="Akashi H."/>
            <person name="Anderson W.W."/>
            <person name="Aquadro C.F."/>
            <person name="Ardell D.H."/>
            <person name="Arguello R."/>
            <person name="Artieri C.G."/>
            <person name="Barbash D.A."/>
            <person name="Barker D."/>
            <person name="Barsanti P."/>
            <person name="Batterham P."/>
            <person name="Batzoglou S."/>
            <person name="Begun D."/>
            <person name="Bhutkar A."/>
            <person name="Blanco E."/>
            <person name="Bosak S.A."/>
            <person name="Bradley R.K."/>
            <person name="Brand A.D."/>
            <person name="Brent M.R."/>
            <person name="Brooks A.N."/>
            <person name="Brown R.H."/>
            <person name="Butlin R.K."/>
            <person name="Caggese C."/>
            <person name="Calvi B.R."/>
            <person name="Bernardo de Carvalho A."/>
            <person name="Caspi A."/>
            <person name="Castrezana S."/>
            <person name="Celniker S.E."/>
            <person name="Chang J.L."/>
            <person name="Chapple C."/>
            <person name="Chatterji S."/>
            <person name="Chinwalla A."/>
            <person name="Civetta A."/>
            <person name="Clifton S.W."/>
            <person name="Comeron J.M."/>
            <person name="Costello J.C."/>
            <person name="Coyne J.A."/>
            <person name="Daub J."/>
            <person name="David R.G."/>
            <person name="Delcher A.L."/>
            <person name="Delehaunty K."/>
            <person name="Do C.B."/>
            <person name="Ebling H."/>
            <person name="Edwards K."/>
            <person name="Eickbush T."/>
            <person name="Evans J.D."/>
            <person name="Filipski A."/>
            <person name="Findeiss S."/>
            <person name="Freyhult E."/>
            <person name="Fulton L."/>
            <person name="Fulton R."/>
            <person name="Garcia A.C."/>
            <person name="Gardiner A."/>
            <person name="Garfield D.A."/>
            <person name="Garvin B.E."/>
            <person name="Gibson G."/>
            <person name="Gilbert D."/>
            <person name="Gnerre S."/>
            <person name="Godfrey J."/>
            <person name="Good R."/>
            <person name="Gotea V."/>
            <person name="Gravely B."/>
            <person name="Greenberg A.J."/>
            <person name="Griffiths-Jones S."/>
            <person name="Gross S."/>
            <person name="Guigo R."/>
            <person name="Gustafson E.A."/>
            <person name="Haerty W."/>
            <person name="Hahn M.W."/>
            <person name="Halligan D.L."/>
            <person name="Halpern A.L."/>
            <person name="Halter G.M."/>
            <person name="Han M.V."/>
            <person name="Heger A."/>
            <person name="Hillier L."/>
            <person name="Hinrichs A.S."/>
            <person name="Holmes I."/>
            <person name="Hoskins R.A."/>
            <person name="Hubisz M.J."/>
            <person name="Hultmark D."/>
            <person name="Huntley M.A."/>
            <person name="Jaffe D.B."/>
            <person name="Jagadeeshan S."/>
            <person name="Jeck W.R."/>
            <person name="Johnson J."/>
            <person name="Jones C.D."/>
            <person name="Jordan W.C."/>
            <person name="Karpen G.H."/>
            <person name="Kataoka E."/>
            <person name="Keightley P.D."/>
            <person name="Kheradpour P."/>
            <person name="Kirkness E.F."/>
            <person name="Koerich L.B."/>
            <person name="Kristiansen K."/>
            <person name="Kudrna D."/>
            <person name="Kulathinal R.J."/>
            <person name="Kumar S."/>
            <person name="Kwok R."/>
            <person name="Lander E."/>
            <person name="Langley C.H."/>
            <person name="Lapoint R."/>
            <person name="Lazzaro B.P."/>
            <person name="Lee S.J."/>
            <person name="Levesque L."/>
            <person name="Li R."/>
            <person name="Lin C.F."/>
            <person name="Lin M.F."/>
            <person name="Lindblad-Toh K."/>
            <person name="Llopart A."/>
            <person name="Long M."/>
            <person name="Low L."/>
            <person name="Lozovsky E."/>
            <person name="Lu J."/>
            <person name="Luo M."/>
            <person name="Machado C.A."/>
            <person name="Makalowski W."/>
            <person name="Marzo M."/>
            <person name="Matsuda M."/>
            <person name="Matzkin L."/>
            <person name="McAllister B."/>
            <person name="McBride C.S."/>
            <person name="McKernan B."/>
            <person name="McKernan K."/>
            <person name="Mendez-Lago M."/>
            <person name="Minx P."/>
            <person name="Mollenhauer M.U."/>
            <person name="Montooth K."/>
            <person name="Mount S.M."/>
            <person name="Mu X."/>
            <person name="Myers E."/>
            <person name="Negre B."/>
            <person name="Newfeld S."/>
            <person name="Nielsen R."/>
            <person name="Noor M.A."/>
            <person name="O'Grady P."/>
            <person name="Pachter L."/>
            <person name="Papaceit M."/>
            <person name="Parisi M.J."/>
            <person name="Parisi M."/>
            <person name="Parts L."/>
            <person name="Pedersen J.S."/>
            <person name="Pesole G."/>
            <person name="Phillippy A.M."/>
            <person name="Ponting C.P."/>
            <person name="Pop M."/>
            <person name="Porcelli D."/>
            <person name="Powell J.R."/>
            <person name="Prohaska S."/>
            <person name="Pruitt K."/>
            <person name="Puig M."/>
            <person name="Quesneville H."/>
            <person name="Ram K.R."/>
            <person name="Rand D."/>
            <person name="Rasmussen M.D."/>
            <person name="Reed L.K."/>
            <person name="Reenan R."/>
            <person name="Reily A."/>
            <person name="Remington K.A."/>
            <person name="Rieger T.T."/>
            <person name="Ritchie M.G."/>
            <person name="Robin C."/>
            <person name="Rogers Y.H."/>
            <person name="Rohde C."/>
            <person name="Rozas J."/>
            <person name="Rubenfield M.J."/>
            <person name="Ruiz A."/>
            <person name="Russo S."/>
            <person name="Salzberg S.L."/>
            <person name="Sanchez-Gracia A."/>
            <person name="Saranga D.J."/>
            <person name="Sato H."/>
            <person name="Schaeffer S.W."/>
            <person name="Schatz M.C."/>
            <person name="Schlenke T."/>
            <person name="Schwartz R."/>
            <person name="Segarra C."/>
            <person name="Singh R.S."/>
            <person name="Sirot L."/>
            <person name="Sirota M."/>
            <person name="Sisneros N.B."/>
            <person name="Smith C.D."/>
            <person name="Smith T.F."/>
            <person name="Spieth J."/>
            <person name="Stage D.E."/>
            <person name="Stark A."/>
            <person name="Stephan W."/>
            <person name="Strausberg R.L."/>
            <person name="Strempel S."/>
            <person name="Sturgill D."/>
            <person name="Sutton G."/>
            <person name="Sutton G.G."/>
            <person name="Tao W."/>
            <person name="Teichmann S."/>
            <person name="Tobari Y.N."/>
            <person name="Tomimura Y."/>
            <person name="Tsolas J.M."/>
            <person name="Valente V.L."/>
            <person name="Venter E."/>
            <person name="Venter J.C."/>
            <person name="Vicario S."/>
            <person name="Vieira F.G."/>
            <person name="Vilella A.J."/>
            <person name="Villasante A."/>
            <person name="Walenz B."/>
            <person name="Wang J."/>
            <person name="Wasserman M."/>
            <person name="Watts T."/>
            <person name="Wilson D."/>
            <person name="Wilson R.K."/>
            <person name="Wing R.A."/>
            <person name="Wolfner M.F."/>
            <person name="Wong A."/>
            <person name="Wong G.K."/>
            <person name="Wu C.I."/>
            <person name="Wu G."/>
            <person name="Yamamoto D."/>
            <person name="Yang H.P."/>
            <person name="Yang S.P."/>
            <person name="Yorke J.A."/>
            <person name="Yoshida K."/>
            <person name="Zdobnov E."/>
            <person name="Zhang P."/>
            <person name="Zhang Y."/>
            <person name="Zimin A.V."/>
            <person name="Baldwin J."/>
            <person name="Abdouelleil A."/>
            <person name="Abdulkadir J."/>
            <person name="Abebe A."/>
            <person name="Abera B."/>
            <person name="Abreu J."/>
            <person name="Acer S.C."/>
            <person name="Aftuck L."/>
            <person name="Alexander A."/>
            <person name="An P."/>
            <person name="Anderson E."/>
            <person name="Anderson S."/>
            <person name="Arachi H."/>
            <person name="Azer M."/>
            <person name="Bachantsang P."/>
            <person name="Barry A."/>
            <person name="Bayul T."/>
            <person name="Berlin A."/>
            <person name="Bessette D."/>
            <person name="Bloom T."/>
            <person name="Blye J."/>
            <person name="Boguslavskiy L."/>
            <person name="Bonnet C."/>
            <person name="Boukhgalter B."/>
            <person name="Bourzgui I."/>
            <person name="Brown A."/>
            <person name="Cahill P."/>
            <person name="Channer S."/>
            <person name="Cheshatsang Y."/>
            <person name="Chuda L."/>
            <person name="Citroen M."/>
            <person name="Collymore A."/>
            <person name="Cooke P."/>
            <person name="Costello M."/>
            <person name="D'Aco K."/>
            <person name="Daza R."/>
            <person name="De Haan G."/>
            <person name="DeGray S."/>
            <person name="DeMaso C."/>
            <person name="Dhargay N."/>
            <person name="Dooley K."/>
            <person name="Dooley E."/>
            <person name="Doricent M."/>
            <person name="Dorje P."/>
            <person name="Dorjee K."/>
            <person name="Dupes A."/>
            <person name="Elong R."/>
            <person name="Falk J."/>
            <person name="Farina A."/>
            <person name="Faro S."/>
            <person name="Ferguson D."/>
            <person name="Fisher S."/>
            <person name="Foley C.D."/>
            <person name="Franke A."/>
            <person name="Friedrich D."/>
            <person name="Gadbois L."/>
            <person name="Gearin G."/>
            <person name="Gearin C.R."/>
            <person name="Giannoukos G."/>
            <person name="Goode T."/>
            <person name="Graham J."/>
            <person name="Grandbois E."/>
            <person name="Grewal S."/>
            <person name="Gyaltsen K."/>
            <person name="Hafez N."/>
            <person name="Hagos B."/>
            <person name="Hall J."/>
            <person name="Henson C."/>
            <person name="Hollinger A."/>
            <person name="Honan T."/>
            <person name="Huard M.D."/>
            <person name="Hughes L."/>
            <person name="Hurhula B."/>
            <person name="Husby M.E."/>
            <person name="Kamat A."/>
            <person name="Kanga B."/>
            <person name="Kashin S."/>
            <person name="Khazanovich D."/>
            <person name="Kisner P."/>
            <person name="Lance K."/>
            <person name="Lara M."/>
            <person name="Lee W."/>
            <person name="Lennon N."/>
            <person name="Letendre F."/>
            <person name="LeVine R."/>
            <person name="Lipovsky A."/>
            <person name="Liu X."/>
            <person name="Liu J."/>
            <person name="Liu S."/>
            <person name="Lokyitsang T."/>
            <person name="Lokyitsang Y."/>
            <person name="Lubonja R."/>
            <person name="Lui A."/>
            <person name="MacDonald P."/>
            <person name="Magnisalis V."/>
            <person name="Maru K."/>
            <person name="Matthews C."/>
            <person name="McCusker W."/>
            <person name="McDonough S."/>
            <person name="Mehta T."/>
            <person name="Meldrim J."/>
            <person name="Meneus L."/>
            <person name="Mihai O."/>
            <person name="Mihalev A."/>
            <person name="Mihova T."/>
            <person name="Mittelman R."/>
            <person name="Mlenga V."/>
            <person name="Montmayeur A."/>
            <person name="Mulrain L."/>
            <person name="Navidi A."/>
            <person name="Naylor J."/>
            <person name="Negash T."/>
            <person name="Nguyen T."/>
            <person name="Nguyen N."/>
            <person name="Nicol R."/>
            <person name="Norbu C."/>
            <person name="Norbu N."/>
            <person name="Novod N."/>
            <person name="O'Neill B."/>
            <person name="Osman S."/>
            <person name="Markiewicz E."/>
            <person name="Oyono O.L."/>
            <person name="Patti C."/>
            <person name="Phunkhang P."/>
            <person name="Pierre F."/>
            <person name="Priest M."/>
            <person name="Raghuraman S."/>
            <person name="Rege F."/>
            <person name="Reyes R."/>
            <person name="Rise C."/>
            <person name="Rogov P."/>
            <person name="Ross K."/>
            <person name="Ryan E."/>
            <person name="Settipalli S."/>
            <person name="Shea T."/>
            <person name="Sherpa N."/>
            <person name="Shi L."/>
            <person name="Shih D."/>
            <person name="Sparrow T."/>
            <person name="Spaulding J."/>
            <person name="Stalker J."/>
            <person name="Stange-Thomann N."/>
            <person name="Stavropoulos S."/>
            <person name="Stone C."/>
            <person name="Strader C."/>
            <person name="Tesfaye S."/>
            <person name="Thomson T."/>
            <person name="Thoulutsang Y."/>
            <person name="Thoulutsang D."/>
            <person name="Topham K."/>
            <person name="Topping I."/>
            <person name="Tsamla T."/>
            <person name="Vassiliev H."/>
            <person name="Vo A."/>
            <person name="Wangchuk T."/>
            <person name="Wangdi T."/>
            <person name="Weiand M."/>
            <person name="Wilkinson J."/>
            <person name="Wilson A."/>
            <person name="Yadav S."/>
            <person name="Young G."/>
            <person name="Yu Q."/>
            <person name="Zembek L."/>
            <person name="Zhong D."/>
            <person name="Zimmer A."/>
            <person name="Zwirko Z."/>
            <person name="Jaffe D.B."/>
            <person name="Alvarez P."/>
            <person name="Brockman W."/>
            <person name="Butler J."/>
            <person name="Chin C."/>
            <person name="Gnerre S."/>
            <person name="Grabherr M."/>
            <person name="Kleber M."/>
            <person name="Mauceli E."/>
            <person name="MacCallum I."/>
        </authorList>
    </citation>
    <scope>NUCLEOTIDE SEQUENCE [LARGE SCALE GENOMIC DNA]</scope>
    <source>
        <strain evidence="3">Rob3c / Tucson 14021-0248.25</strain>
    </source>
</reference>
<evidence type="ECO:0000256" key="1">
    <source>
        <dbReference type="SAM" id="MobiDB-lite"/>
    </source>
</evidence>
<accession>B4IET2</accession>
<organism evidence="3">
    <name type="scientific">Drosophila sechellia</name>
    <name type="common">Fruit fly</name>
    <dbReference type="NCBI Taxonomy" id="7238"/>
    <lineage>
        <taxon>Eukaryota</taxon>
        <taxon>Metazoa</taxon>
        <taxon>Ecdysozoa</taxon>
        <taxon>Arthropoda</taxon>
        <taxon>Hexapoda</taxon>
        <taxon>Insecta</taxon>
        <taxon>Pterygota</taxon>
        <taxon>Neoptera</taxon>
        <taxon>Endopterygota</taxon>
        <taxon>Diptera</taxon>
        <taxon>Brachycera</taxon>
        <taxon>Muscomorpha</taxon>
        <taxon>Ephydroidea</taxon>
        <taxon>Drosophilidae</taxon>
        <taxon>Drosophila</taxon>
        <taxon>Sophophora</taxon>
    </lineage>
</organism>
<dbReference type="Proteomes" id="UP000001292">
    <property type="component" value="Unassembled WGS sequence"/>
</dbReference>
<proteinExistence type="predicted"/>
<feature type="region of interest" description="Disordered" evidence="1">
    <location>
        <begin position="70"/>
        <end position="115"/>
    </location>
</feature>